<dbReference type="EMBL" id="CP022433">
    <property type="protein sequence ID" value="ASN26273.1"/>
    <property type="molecule type" value="Genomic_DNA"/>
</dbReference>
<gene>
    <name evidence="1" type="ORF">LK07_22210</name>
</gene>
<keyword evidence="1" id="KW-0808">Transferase</keyword>
<dbReference type="InterPro" id="IPR029063">
    <property type="entry name" value="SAM-dependent_MTases_sf"/>
</dbReference>
<keyword evidence="2" id="KW-1185">Reference proteome</keyword>
<name>A0A221P1Z1_9ACTN</name>
<accession>A0A221P1Z1</accession>
<protein>
    <submittedName>
        <fullName evidence="1">Methyltransferase</fullName>
    </submittedName>
</protein>
<proteinExistence type="predicted"/>
<sequence>MVSSISCPNFGAAYLRRNFVAISNNIPGPVESGTDVASARGIVNSLRDLTVQTVSELYVKYQDDLCAVRDQQRTFLRQRGRSMKAQLDDYEAEITYLLLREYRPETVVEIGTFYGWSTMWILSALRDNGVGHLYSFDIVDHVVSNVPADLSAHRWTFTKGDVRETLGDIPGSADYLFIDADHGARFGRWYVENVFPMVRPGTPTSVHDVFHGRRPKPISEGSVLMKWLVAQNKSFFTPSAAKAPEVIEHLSKVKKELRLDTPVRESRHNPMVFFTLG</sequence>
<dbReference type="Pfam" id="PF13578">
    <property type="entry name" value="Methyltransf_24"/>
    <property type="match status" value="1"/>
</dbReference>
<dbReference type="OrthoDB" id="9799672at2"/>
<evidence type="ECO:0000313" key="2">
    <source>
        <dbReference type="Proteomes" id="UP000031501"/>
    </source>
</evidence>
<dbReference type="SUPFAM" id="SSF53335">
    <property type="entry name" value="S-adenosyl-L-methionine-dependent methyltransferases"/>
    <property type="match status" value="1"/>
</dbReference>
<evidence type="ECO:0000313" key="1">
    <source>
        <dbReference type="EMBL" id="ASN26273.1"/>
    </source>
</evidence>
<dbReference type="KEGG" id="splu:LK06_021050"/>
<dbReference type="STRING" id="1355015.LK06_021050"/>
<dbReference type="GO" id="GO:0008168">
    <property type="term" value="F:methyltransferase activity"/>
    <property type="evidence" value="ECO:0007669"/>
    <property type="project" value="UniProtKB-KW"/>
</dbReference>
<reference evidence="1 2" key="1">
    <citation type="submission" date="2017-07" db="EMBL/GenBank/DDBJ databases">
        <title>Genome sequence of Streptomyces pluripotens MUSC 137T.</title>
        <authorList>
            <person name="Ser H.-L."/>
            <person name="Lee L.-H."/>
        </authorList>
    </citation>
    <scope>NUCLEOTIDE SEQUENCE [LARGE SCALE GENOMIC DNA]</scope>
    <source>
        <strain evidence="1 2">MUSC 137</strain>
    </source>
</reference>
<keyword evidence="1" id="KW-0489">Methyltransferase</keyword>
<organism evidence="1 2">
    <name type="scientific">Streptomyces pluripotens</name>
    <dbReference type="NCBI Taxonomy" id="1355015"/>
    <lineage>
        <taxon>Bacteria</taxon>
        <taxon>Bacillati</taxon>
        <taxon>Actinomycetota</taxon>
        <taxon>Actinomycetes</taxon>
        <taxon>Kitasatosporales</taxon>
        <taxon>Streptomycetaceae</taxon>
        <taxon>Streptomyces</taxon>
    </lineage>
</organism>
<dbReference type="Gene3D" id="3.40.50.150">
    <property type="entry name" value="Vaccinia Virus protein VP39"/>
    <property type="match status" value="1"/>
</dbReference>
<dbReference type="GO" id="GO:0032259">
    <property type="term" value="P:methylation"/>
    <property type="evidence" value="ECO:0007669"/>
    <property type="project" value="UniProtKB-KW"/>
</dbReference>
<dbReference type="AlphaFoldDB" id="A0A221P1Z1"/>
<dbReference type="Proteomes" id="UP000031501">
    <property type="component" value="Chromosome"/>
</dbReference>